<dbReference type="GO" id="GO:0005737">
    <property type="term" value="C:cytoplasm"/>
    <property type="evidence" value="ECO:0007669"/>
    <property type="project" value="TreeGrafter"/>
</dbReference>
<sequence>MNHHPQQYIFANEIHQACKCAGTDELRILNVMTQCSMEDLLWVTRAYYVSFGQPISRLLKKETSGKFRDIIMGLFEGRYQYWARKIRQAIKGIGTDEKSLIELVLMGNADDWHSIRKEYFNAYARNVMNDISDKTAKNSDWAKLLRGWIFQTRHSRFQPEKDAKELYSAIKGAETNVEMFIRLLCSTTHEEFGQIVRIYQKKYITTWCDLKCEVKKVYFFFCPIINLIQINFIKFTISKFKQYKFTLILD</sequence>
<reference evidence="5 6" key="2">
    <citation type="submission" date="2024-07" db="EMBL/GenBank/DDBJ databases">
        <authorList>
            <person name="Akdeniz Z."/>
        </authorList>
    </citation>
    <scope>NUCLEOTIDE SEQUENCE [LARGE SCALE GENOMIC DNA]</scope>
</reference>
<dbReference type="SUPFAM" id="SSF47874">
    <property type="entry name" value="Annexin"/>
    <property type="match status" value="1"/>
</dbReference>
<dbReference type="EMBL" id="CATOUU010000341">
    <property type="protein sequence ID" value="CAI9925409.1"/>
    <property type="molecule type" value="Genomic_DNA"/>
</dbReference>
<evidence type="ECO:0000256" key="3">
    <source>
        <dbReference type="ARBA" id="ARBA00023216"/>
    </source>
</evidence>
<dbReference type="Proteomes" id="UP001642409">
    <property type="component" value="Unassembled WGS sequence"/>
</dbReference>
<keyword evidence="2" id="KW-0677">Repeat</keyword>
<evidence type="ECO:0000256" key="1">
    <source>
        <dbReference type="ARBA" id="ARBA00007831"/>
    </source>
</evidence>
<dbReference type="PANTHER" id="PTHR10502">
    <property type="entry name" value="ANNEXIN"/>
    <property type="match status" value="1"/>
</dbReference>
<dbReference type="PROSITE" id="PS51897">
    <property type="entry name" value="ANNEXIN_2"/>
    <property type="match status" value="2"/>
</dbReference>
<proteinExistence type="inferred from homology"/>
<evidence type="ECO:0000313" key="4">
    <source>
        <dbReference type="EMBL" id="CAI9925409.1"/>
    </source>
</evidence>
<reference evidence="4" key="1">
    <citation type="submission" date="2023-06" db="EMBL/GenBank/DDBJ databases">
        <authorList>
            <person name="Kurt Z."/>
        </authorList>
    </citation>
    <scope>NUCLEOTIDE SEQUENCE</scope>
</reference>
<comment type="similarity">
    <text evidence="1">Belongs to the annexin family.</text>
</comment>
<dbReference type="InterPro" id="IPR018502">
    <property type="entry name" value="Annexin_repeat"/>
</dbReference>
<gene>
    <name evidence="4" type="ORF">HINF_LOCUS13054</name>
    <name evidence="5" type="ORF">HINF_LOCUS20832</name>
</gene>
<protein>
    <submittedName>
        <fullName evidence="4">Annexin 2</fullName>
    </submittedName>
    <submittedName>
        <fullName evidence="5">Annexin_2</fullName>
    </submittedName>
</protein>
<dbReference type="PANTHER" id="PTHR10502:SF102">
    <property type="entry name" value="ANNEXIN B11"/>
    <property type="match status" value="1"/>
</dbReference>
<dbReference type="Gene3D" id="1.10.220.10">
    <property type="entry name" value="Annexin"/>
    <property type="match status" value="3"/>
</dbReference>
<dbReference type="GO" id="GO:0005509">
    <property type="term" value="F:calcium ion binding"/>
    <property type="evidence" value="ECO:0007669"/>
    <property type="project" value="InterPro"/>
</dbReference>
<name>A0AA86NTH0_9EUKA</name>
<keyword evidence="3" id="KW-0041">Annexin</keyword>
<dbReference type="InterPro" id="IPR037104">
    <property type="entry name" value="Annexin_sf"/>
</dbReference>
<dbReference type="GO" id="GO:0005544">
    <property type="term" value="F:calcium-dependent phospholipid binding"/>
    <property type="evidence" value="ECO:0007669"/>
    <property type="project" value="InterPro"/>
</dbReference>
<evidence type="ECO:0000313" key="5">
    <source>
        <dbReference type="EMBL" id="CAL6007839.1"/>
    </source>
</evidence>
<comment type="caution">
    <text evidence="4">The sequence shown here is derived from an EMBL/GenBank/DDBJ whole genome shotgun (WGS) entry which is preliminary data.</text>
</comment>
<dbReference type="GO" id="GO:0005886">
    <property type="term" value="C:plasma membrane"/>
    <property type="evidence" value="ECO:0007669"/>
    <property type="project" value="TreeGrafter"/>
</dbReference>
<dbReference type="InterPro" id="IPR001464">
    <property type="entry name" value="Annexin"/>
</dbReference>
<organism evidence="4">
    <name type="scientific">Hexamita inflata</name>
    <dbReference type="NCBI Taxonomy" id="28002"/>
    <lineage>
        <taxon>Eukaryota</taxon>
        <taxon>Metamonada</taxon>
        <taxon>Diplomonadida</taxon>
        <taxon>Hexamitidae</taxon>
        <taxon>Hexamitinae</taxon>
        <taxon>Hexamita</taxon>
    </lineage>
</organism>
<dbReference type="GO" id="GO:0001786">
    <property type="term" value="F:phosphatidylserine binding"/>
    <property type="evidence" value="ECO:0007669"/>
    <property type="project" value="TreeGrafter"/>
</dbReference>
<keyword evidence="6" id="KW-1185">Reference proteome</keyword>
<dbReference type="SMART" id="SM00335">
    <property type="entry name" value="ANX"/>
    <property type="match status" value="1"/>
</dbReference>
<dbReference type="PRINTS" id="PR00196">
    <property type="entry name" value="ANNEXIN"/>
</dbReference>
<evidence type="ECO:0000256" key="2">
    <source>
        <dbReference type="ARBA" id="ARBA00022737"/>
    </source>
</evidence>
<dbReference type="Pfam" id="PF00191">
    <property type="entry name" value="Annexin"/>
    <property type="match status" value="3"/>
</dbReference>
<accession>A0AA86NTH0</accession>
<dbReference type="AlphaFoldDB" id="A0AA86NTH0"/>
<evidence type="ECO:0000313" key="6">
    <source>
        <dbReference type="Proteomes" id="UP001642409"/>
    </source>
</evidence>
<dbReference type="EMBL" id="CAXDID020000056">
    <property type="protein sequence ID" value="CAL6007839.1"/>
    <property type="molecule type" value="Genomic_DNA"/>
</dbReference>